<sequence length="218" mass="25923">MKKNKYLFKIIGFITIVFFLGNTQVTQALIFKELKNSKAINFRIEERKMWSDYSRYLREYVLSVANETEDESLILEKLIQNQEKIAASFKPYYGNYNSNKLSELLKEQIYITSKILHETKNNNNKDVEQINKLKNENSEKIARFLYGINELWKIDLLEEILNKHLNLVCNQINSRINGQWERDIKAYDDDYDHIIMFSDLISDGIIKEFPNKFGKQLM</sequence>
<dbReference type="AlphaFoldDB" id="A0A1I1AYG7"/>
<proteinExistence type="predicted"/>
<dbReference type="Proteomes" id="UP000198619">
    <property type="component" value="Unassembled WGS sequence"/>
</dbReference>
<evidence type="ECO:0000313" key="2">
    <source>
        <dbReference type="Proteomes" id="UP000198619"/>
    </source>
</evidence>
<keyword evidence="2" id="KW-1185">Reference proteome</keyword>
<organism evidence="1 2">
    <name type="scientific">Clostridium frigidicarnis</name>
    <dbReference type="NCBI Taxonomy" id="84698"/>
    <lineage>
        <taxon>Bacteria</taxon>
        <taxon>Bacillati</taxon>
        <taxon>Bacillota</taxon>
        <taxon>Clostridia</taxon>
        <taxon>Eubacteriales</taxon>
        <taxon>Clostridiaceae</taxon>
        <taxon>Clostridium</taxon>
    </lineage>
</organism>
<dbReference type="OrthoDB" id="2603324at2"/>
<reference evidence="1 2" key="1">
    <citation type="submission" date="2016-10" db="EMBL/GenBank/DDBJ databases">
        <authorList>
            <person name="de Groot N.N."/>
        </authorList>
    </citation>
    <scope>NUCLEOTIDE SEQUENCE [LARGE SCALE GENOMIC DNA]</scope>
    <source>
        <strain evidence="1 2">DSM 12271</strain>
    </source>
</reference>
<gene>
    <name evidence="1" type="ORF">SAMN04488528_10544</name>
</gene>
<evidence type="ECO:0000313" key="1">
    <source>
        <dbReference type="EMBL" id="SFB43139.1"/>
    </source>
</evidence>
<dbReference type="RefSeq" id="WP_090043068.1">
    <property type="nucleotide sequence ID" value="NZ_FOKI01000054.1"/>
</dbReference>
<dbReference type="STRING" id="84698.SAMN04488528_10544"/>
<accession>A0A1I1AYG7</accession>
<name>A0A1I1AYG7_9CLOT</name>
<protein>
    <submittedName>
        <fullName evidence="1">Uncharacterized protein</fullName>
    </submittedName>
</protein>
<dbReference type="EMBL" id="FOKI01000054">
    <property type="protein sequence ID" value="SFB43139.1"/>
    <property type="molecule type" value="Genomic_DNA"/>
</dbReference>